<feature type="region of interest" description="Disordered" evidence="1">
    <location>
        <begin position="157"/>
        <end position="179"/>
    </location>
</feature>
<accession>A0A0J7K8A9</accession>
<dbReference type="AlphaFoldDB" id="A0A0J7K8A9"/>
<evidence type="ECO:0000256" key="1">
    <source>
        <dbReference type="SAM" id="MobiDB-lite"/>
    </source>
</evidence>
<proteinExistence type="predicted"/>
<name>A0A0J7K8A9_LASNI</name>
<reference evidence="2 3" key="1">
    <citation type="submission" date="2015-04" db="EMBL/GenBank/DDBJ databases">
        <title>Lasius niger genome sequencing.</title>
        <authorList>
            <person name="Konorov E.A."/>
            <person name="Nikitin M.A."/>
            <person name="Kirill M.V."/>
            <person name="Chang P."/>
        </authorList>
    </citation>
    <scope>NUCLEOTIDE SEQUENCE [LARGE SCALE GENOMIC DNA]</scope>
    <source>
        <tissue evidence="2">Whole</tissue>
    </source>
</reference>
<evidence type="ECO:0000313" key="2">
    <source>
        <dbReference type="EMBL" id="KMQ86524.1"/>
    </source>
</evidence>
<gene>
    <name evidence="2" type="ORF">RF55_14468</name>
</gene>
<evidence type="ECO:0000313" key="3">
    <source>
        <dbReference type="Proteomes" id="UP000036403"/>
    </source>
</evidence>
<protein>
    <submittedName>
        <fullName evidence="2">Uncharacterized protein</fullName>
    </submittedName>
</protein>
<dbReference type="PaxDb" id="67767-A0A0J7K8A9"/>
<keyword evidence="3" id="KW-1185">Reference proteome</keyword>
<sequence length="179" mass="19625">MAHEFAEIDYRKYFTVDEFARRAAAAAAASFTSGGPHVKARIRRTVSGRTIVEKILSRPQTDFALVLLASLPSVDDNDDDDDDDDDETTDLEERFANFVDTCVQVFPLFLIENVRSEYWAVVTRGPGRPKRIQDGAMLTLSVVRNLIKRAKLAATASLPQSSAAAAAAAADNNDDDDDD</sequence>
<dbReference type="Proteomes" id="UP000036403">
    <property type="component" value="Unassembled WGS sequence"/>
</dbReference>
<comment type="caution">
    <text evidence="2">The sequence shown here is derived from an EMBL/GenBank/DDBJ whole genome shotgun (WGS) entry which is preliminary data.</text>
</comment>
<organism evidence="2 3">
    <name type="scientific">Lasius niger</name>
    <name type="common">Black garden ant</name>
    <dbReference type="NCBI Taxonomy" id="67767"/>
    <lineage>
        <taxon>Eukaryota</taxon>
        <taxon>Metazoa</taxon>
        <taxon>Ecdysozoa</taxon>
        <taxon>Arthropoda</taxon>
        <taxon>Hexapoda</taxon>
        <taxon>Insecta</taxon>
        <taxon>Pterygota</taxon>
        <taxon>Neoptera</taxon>
        <taxon>Endopterygota</taxon>
        <taxon>Hymenoptera</taxon>
        <taxon>Apocrita</taxon>
        <taxon>Aculeata</taxon>
        <taxon>Formicoidea</taxon>
        <taxon>Formicidae</taxon>
        <taxon>Formicinae</taxon>
        <taxon>Lasius</taxon>
        <taxon>Lasius</taxon>
    </lineage>
</organism>
<dbReference type="EMBL" id="LBMM01011955">
    <property type="protein sequence ID" value="KMQ86524.1"/>
    <property type="molecule type" value="Genomic_DNA"/>
</dbReference>